<keyword evidence="1" id="KW-0812">Transmembrane</keyword>
<name>A0A5E4WBG5_9BURK</name>
<protein>
    <submittedName>
        <fullName evidence="2">Uncharacterized protein</fullName>
    </submittedName>
</protein>
<evidence type="ECO:0000313" key="2">
    <source>
        <dbReference type="EMBL" id="VVE21004.1"/>
    </source>
</evidence>
<feature type="transmembrane region" description="Helical" evidence="1">
    <location>
        <begin position="83"/>
        <end position="103"/>
    </location>
</feature>
<keyword evidence="1" id="KW-0472">Membrane</keyword>
<sequence length="146" mass="16378">MKVLMKKGEAVVSVKVGVAWAFWFALALPLVGIVAFVRRRLYMQALIVIGYIAVQTYLRVGSSMWIGFVDVIPAESSYVNKDFYMVSLLLWCTYGLYISRYAFWGNTITARILSRRGYICPMPEHADLAQTAWSINGNLAVSVPGK</sequence>
<proteinExistence type="predicted"/>
<gene>
    <name evidence="2" type="ORF">PCO31010_03162</name>
</gene>
<reference evidence="2 3" key="1">
    <citation type="submission" date="2019-08" db="EMBL/GenBank/DDBJ databases">
        <authorList>
            <person name="Peeters C."/>
        </authorList>
    </citation>
    <scope>NUCLEOTIDE SEQUENCE [LARGE SCALE GENOMIC DNA]</scope>
    <source>
        <strain evidence="2 3">LMG 31010</strain>
    </source>
</reference>
<evidence type="ECO:0000256" key="1">
    <source>
        <dbReference type="SAM" id="Phobius"/>
    </source>
</evidence>
<organism evidence="2 3">
    <name type="scientific">Pandoraea commovens</name>
    <dbReference type="NCBI Taxonomy" id="2508289"/>
    <lineage>
        <taxon>Bacteria</taxon>
        <taxon>Pseudomonadati</taxon>
        <taxon>Pseudomonadota</taxon>
        <taxon>Betaproteobacteria</taxon>
        <taxon>Burkholderiales</taxon>
        <taxon>Burkholderiaceae</taxon>
        <taxon>Pandoraea</taxon>
    </lineage>
</organism>
<evidence type="ECO:0000313" key="3">
    <source>
        <dbReference type="Proteomes" id="UP000343335"/>
    </source>
</evidence>
<feature type="transmembrane region" description="Helical" evidence="1">
    <location>
        <begin position="45"/>
        <end position="68"/>
    </location>
</feature>
<dbReference type="AlphaFoldDB" id="A0A5E4WBG5"/>
<accession>A0A5E4WBG5</accession>
<keyword evidence="1" id="KW-1133">Transmembrane helix</keyword>
<dbReference type="EMBL" id="CABPSA010000005">
    <property type="protein sequence ID" value="VVE21004.1"/>
    <property type="molecule type" value="Genomic_DNA"/>
</dbReference>
<dbReference type="RefSeq" id="WP_150665067.1">
    <property type="nucleotide sequence ID" value="NZ_CABPSA010000005.1"/>
</dbReference>
<dbReference type="OrthoDB" id="8945286at2"/>
<dbReference type="Proteomes" id="UP000343335">
    <property type="component" value="Unassembled WGS sequence"/>
</dbReference>
<feature type="transmembrane region" description="Helical" evidence="1">
    <location>
        <begin position="20"/>
        <end position="38"/>
    </location>
</feature>